<proteinExistence type="predicted"/>
<dbReference type="Pfam" id="PF00649">
    <property type="entry name" value="Copper-fist"/>
    <property type="match status" value="1"/>
</dbReference>
<evidence type="ECO:0000256" key="8">
    <source>
        <dbReference type="SAM" id="MobiDB-lite"/>
    </source>
</evidence>
<dbReference type="InterPro" id="IPR001083">
    <property type="entry name" value="Cu_fist_DNA-bd_dom"/>
</dbReference>
<dbReference type="SMART" id="SM00412">
    <property type="entry name" value="Cu_FIST"/>
    <property type="match status" value="1"/>
</dbReference>
<dbReference type="GO" id="GO:0005507">
    <property type="term" value="F:copper ion binding"/>
    <property type="evidence" value="ECO:0007669"/>
    <property type="project" value="InterPro"/>
</dbReference>
<dbReference type="GO" id="GO:0006878">
    <property type="term" value="P:intracellular copper ion homeostasis"/>
    <property type="evidence" value="ECO:0007669"/>
    <property type="project" value="TreeGrafter"/>
</dbReference>
<dbReference type="GO" id="GO:0006879">
    <property type="term" value="P:intracellular iron ion homeostasis"/>
    <property type="evidence" value="ECO:0007669"/>
    <property type="project" value="TreeGrafter"/>
</dbReference>
<comment type="caution">
    <text evidence="10">The sequence shown here is derived from an EMBL/GenBank/DDBJ whole genome shotgun (WGS) entry which is preliminary data.</text>
</comment>
<dbReference type="GO" id="GO:0045944">
    <property type="term" value="P:positive regulation of transcription by RNA polymerase II"/>
    <property type="evidence" value="ECO:0007669"/>
    <property type="project" value="TreeGrafter"/>
</dbReference>
<evidence type="ECO:0000256" key="5">
    <source>
        <dbReference type="ARBA" id="ARBA00023015"/>
    </source>
</evidence>
<dbReference type="InterPro" id="IPR051763">
    <property type="entry name" value="Copper_Homeo_Regul"/>
</dbReference>
<evidence type="ECO:0000256" key="1">
    <source>
        <dbReference type="ARBA" id="ARBA00004123"/>
    </source>
</evidence>
<dbReference type="SMART" id="SM01090">
    <property type="entry name" value="Copper-fist"/>
    <property type="match status" value="1"/>
</dbReference>
<feature type="compositionally biased region" description="Polar residues" evidence="8">
    <location>
        <begin position="154"/>
        <end position="166"/>
    </location>
</feature>
<dbReference type="PRINTS" id="PR00617">
    <property type="entry name" value="COPPERFIST"/>
</dbReference>
<evidence type="ECO:0000256" key="2">
    <source>
        <dbReference type="ARBA" id="ARBA00022723"/>
    </source>
</evidence>
<keyword evidence="6" id="KW-0804">Transcription</keyword>
<evidence type="ECO:0000313" key="10">
    <source>
        <dbReference type="EMBL" id="KAF3087289.1"/>
    </source>
</evidence>
<gene>
    <name evidence="10" type="ORF">TWF102_010585</name>
</gene>
<evidence type="ECO:0000256" key="6">
    <source>
        <dbReference type="ARBA" id="ARBA00023163"/>
    </source>
</evidence>
<feature type="region of interest" description="Disordered" evidence="8">
    <location>
        <begin position="230"/>
        <end position="249"/>
    </location>
</feature>
<dbReference type="EMBL" id="WIQW01000078">
    <property type="protein sequence ID" value="KAF3087289.1"/>
    <property type="molecule type" value="Genomic_DNA"/>
</dbReference>
<keyword evidence="2" id="KW-0479">Metal-binding</keyword>
<dbReference type="PANTHER" id="PTHR28088">
    <property type="entry name" value="TRANSCRIPTIONAL ACTIVATOR HAA1-RELATED"/>
    <property type="match status" value="1"/>
</dbReference>
<name>A0A7C8J3P9_ORBOL</name>
<dbReference type="SUPFAM" id="SSF57879">
    <property type="entry name" value="Zinc domain conserved in yeast copper-regulated transcription factors"/>
    <property type="match status" value="1"/>
</dbReference>
<feature type="domain" description="Copper-fist" evidence="9">
    <location>
        <begin position="1"/>
        <end position="39"/>
    </location>
</feature>
<evidence type="ECO:0000256" key="7">
    <source>
        <dbReference type="ARBA" id="ARBA00023242"/>
    </source>
</evidence>
<dbReference type="GO" id="GO:0000978">
    <property type="term" value="F:RNA polymerase II cis-regulatory region sequence-specific DNA binding"/>
    <property type="evidence" value="ECO:0007669"/>
    <property type="project" value="TreeGrafter"/>
</dbReference>
<evidence type="ECO:0000313" key="11">
    <source>
        <dbReference type="Proteomes" id="UP000475325"/>
    </source>
</evidence>
<accession>A0A7C8J3P9</accession>
<reference evidence="10 11" key="1">
    <citation type="submission" date="2019-06" db="EMBL/GenBank/DDBJ databases">
        <authorList>
            <person name="Palmer J.M."/>
        </authorList>
    </citation>
    <scope>NUCLEOTIDE SEQUENCE [LARGE SCALE GENOMIC DNA]</scope>
    <source>
        <strain evidence="10 11">TWF102</strain>
    </source>
</reference>
<evidence type="ECO:0000259" key="9">
    <source>
        <dbReference type="PROSITE" id="PS50073"/>
    </source>
</evidence>
<organism evidence="10 11">
    <name type="scientific">Orbilia oligospora</name>
    <name type="common">Nematode-trapping fungus</name>
    <name type="synonym">Arthrobotrys oligospora</name>
    <dbReference type="NCBI Taxonomy" id="2813651"/>
    <lineage>
        <taxon>Eukaryota</taxon>
        <taxon>Fungi</taxon>
        <taxon>Dikarya</taxon>
        <taxon>Ascomycota</taxon>
        <taxon>Pezizomycotina</taxon>
        <taxon>Orbiliomycetes</taxon>
        <taxon>Orbiliales</taxon>
        <taxon>Orbiliaceae</taxon>
        <taxon>Orbilia</taxon>
    </lineage>
</organism>
<sequence length="249" mass="26967">MIIDGVTWACETCIRGHRAANCQHIERPLQPLGRKGRPVSQCHHCRSLRHSRSLHTRCKCELMARNGASEGNGKRCKCRCMEGEACTCAFKKSQIANSTVSEKSSEDNKSGGLLQPPGSCHEDPTVVQNQLQYLPGSSGYSQEIGPVGVRDPASTGSFNSPESWGSTPVPVIKSPTVPSTAISVEGTDWESPWEAYPSIKPPYGGTMPEDQLSLELSTLMDAFIEESAMEGGTNIHQDGRPETLNVDLP</sequence>
<dbReference type="GO" id="GO:0000981">
    <property type="term" value="F:DNA-binding transcription factor activity, RNA polymerase II-specific"/>
    <property type="evidence" value="ECO:0007669"/>
    <property type="project" value="TreeGrafter"/>
</dbReference>
<dbReference type="FunFam" id="3.90.430.10:FF:000001">
    <property type="entry name" value="Copper fist DNA-binding protein"/>
    <property type="match status" value="1"/>
</dbReference>
<dbReference type="GO" id="GO:0005634">
    <property type="term" value="C:nucleus"/>
    <property type="evidence" value="ECO:0007669"/>
    <property type="project" value="UniProtKB-SubCell"/>
</dbReference>
<evidence type="ECO:0000256" key="3">
    <source>
        <dbReference type="ARBA" id="ARBA00022833"/>
    </source>
</evidence>
<dbReference type="InterPro" id="IPR036395">
    <property type="entry name" value="Cu_fist_DNA-bd_dom_sf"/>
</dbReference>
<dbReference type="AlphaFoldDB" id="A0A7C8J3P9"/>
<keyword evidence="7" id="KW-0539">Nucleus</keyword>
<evidence type="ECO:0000256" key="4">
    <source>
        <dbReference type="ARBA" id="ARBA00023008"/>
    </source>
</evidence>
<comment type="subcellular location">
    <subcellularLocation>
        <location evidence="1">Nucleus</location>
    </subcellularLocation>
</comment>
<keyword evidence="3" id="KW-0862">Zinc</keyword>
<dbReference type="PANTHER" id="PTHR28088:SF5">
    <property type="entry name" value="TRANSCRIPTIONAL ACTIVATOR HAA1-RELATED"/>
    <property type="match status" value="1"/>
</dbReference>
<feature type="region of interest" description="Disordered" evidence="8">
    <location>
        <begin position="99"/>
        <end position="172"/>
    </location>
</feature>
<keyword evidence="4" id="KW-0186">Copper</keyword>
<protein>
    <recommendedName>
        <fullName evidence="9">Copper-fist domain-containing protein</fullName>
    </recommendedName>
</protein>
<dbReference type="Gene3D" id="3.90.430.10">
    <property type="entry name" value="Copper fist DNA-binding domain"/>
    <property type="match status" value="1"/>
</dbReference>
<keyword evidence="5" id="KW-0805">Transcription regulation</keyword>
<dbReference type="PROSITE" id="PS50073">
    <property type="entry name" value="COPPER_FIST_2"/>
    <property type="match status" value="1"/>
</dbReference>
<dbReference type="Proteomes" id="UP000475325">
    <property type="component" value="Unassembled WGS sequence"/>
</dbReference>